<evidence type="ECO:0000259" key="1">
    <source>
        <dbReference type="Pfam" id="PF14780"/>
    </source>
</evidence>
<dbReference type="InterPro" id="IPR027951">
    <property type="entry name" value="Nepro_N"/>
</dbReference>
<dbReference type="EnsemblMetazoa" id="GPPI021722-RA">
    <property type="protein sequence ID" value="GPPI021722-PA"/>
    <property type="gene ID" value="GPPI021722"/>
</dbReference>
<name>A0A1B0B7Y0_9MUSC</name>
<evidence type="ECO:0000313" key="2">
    <source>
        <dbReference type="EnsemblMetazoa" id="GPPI021722-PA"/>
    </source>
</evidence>
<dbReference type="PANTHER" id="PTHR34761:SF1">
    <property type="entry name" value="NUCLEOLUS AND NEURAL PROGENITOR PROTEIN"/>
    <property type="match status" value="1"/>
</dbReference>
<feature type="domain" description="Nucleolus and neural progenitor protein-like N-terminal" evidence="1">
    <location>
        <begin position="7"/>
        <end position="190"/>
    </location>
</feature>
<dbReference type="Pfam" id="PF14780">
    <property type="entry name" value="NEPRO_N"/>
    <property type="match status" value="1"/>
</dbReference>
<keyword evidence="3" id="KW-1185">Reference proteome</keyword>
<dbReference type="InterPro" id="IPR052835">
    <property type="entry name" value="Nepro"/>
</dbReference>
<reference evidence="3" key="1">
    <citation type="submission" date="2015-01" db="EMBL/GenBank/DDBJ databases">
        <authorList>
            <person name="Aksoy S."/>
            <person name="Warren W."/>
            <person name="Wilson R.K."/>
        </authorList>
    </citation>
    <scope>NUCLEOTIDE SEQUENCE [LARGE SCALE GENOMIC DNA]</scope>
    <source>
        <strain evidence="3">IAEA</strain>
    </source>
</reference>
<dbReference type="GO" id="GO:0005634">
    <property type="term" value="C:nucleus"/>
    <property type="evidence" value="ECO:0007669"/>
    <property type="project" value="TreeGrafter"/>
</dbReference>
<dbReference type="Proteomes" id="UP000092460">
    <property type="component" value="Unassembled WGS sequence"/>
</dbReference>
<dbReference type="GO" id="GO:0045747">
    <property type="term" value="P:positive regulation of Notch signaling pathway"/>
    <property type="evidence" value="ECO:0007669"/>
    <property type="project" value="TreeGrafter"/>
</dbReference>
<dbReference type="PANTHER" id="PTHR34761">
    <property type="entry name" value="NUCLEOLUS AND NEURAL PROGENITOR PROTEIN"/>
    <property type="match status" value="1"/>
</dbReference>
<dbReference type="STRING" id="67801.A0A1B0B7Y0"/>
<dbReference type="VEuPathDB" id="VectorBase:GPPI021722"/>
<evidence type="ECO:0000313" key="3">
    <source>
        <dbReference type="Proteomes" id="UP000092460"/>
    </source>
</evidence>
<dbReference type="AlphaFoldDB" id="A0A1B0B7Y0"/>
<accession>A0A1B0B7Y0</accession>
<protein>
    <recommendedName>
        <fullName evidence="1">Nucleolus and neural progenitor protein-like N-terminal domain-containing protein</fullName>
    </recommendedName>
</protein>
<dbReference type="EMBL" id="JXJN01009738">
    <property type="status" value="NOT_ANNOTATED_CDS"/>
    <property type="molecule type" value="Genomic_DNA"/>
</dbReference>
<proteinExistence type="predicted"/>
<reference evidence="2" key="2">
    <citation type="submission" date="2020-05" db="UniProtKB">
        <authorList>
            <consortium name="EnsemblMetazoa"/>
        </authorList>
    </citation>
    <scope>IDENTIFICATION</scope>
    <source>
        <strain evidence="2">IAEA</strain>
    </source>
</reference>
<organism evidence="2 3">
    <name type="scientific">Glossina palpalis gambiensis</name>
    <dbReference type="NCBI Taxonomy" id="67801"/>
    <lineage>
        <taxon>Eukaryota</taxon>
        <taxon>Metazoa</taxon>
        <taxon>Ecdysozoa</taxon>
        <taxon>Arthropoda</taxon>
        <taxon>Hexapoda</taxon>
        <taxon>Insecta</taxon>
        <taxon>Pterygota</taxon>
        <taxon>Neoptera</taxon>
        <taxon>Endopterygota</taxon>
        <taxon>Diptera</taxon>
        <taxon>Brachycera</taxon>
        <taxon>Muscomorpha</taxon>
        <taxon>Hippoboscoidea</taxon>
        <taxon>Glossinidae</taxon>
        <taxon>Glossina</taxon>
    </lineage>
</organism>
<sequence length="352" mass="41137">MEMDHRWNNFDLKRPPFITIPVKHSKFVPLLHAGIDEYFCNHGTYDEVFNETAALLSRLIARRKNSFRRMHGFRDICKLNAALCRLLRVDFKKELDTFRSSLPDVAYEDGTEIYIPARDCYDFLLLRLIAVHKLYERIQNCCTKAAGYFLHQIKVYHFFEISTLLLAVVAKINDLSMKLGNLSTNLYRHLLPFRVKLPRNINPNVYSEPEFAFPKKLEEFDKERFCNLPSSSLQDTTQMEEELNHLLRADSVLAPVRAKCLRKIDVGVEVERQAEERAKTLNIDELTTAEDVKRFILKERKQRSNNSTECITRNIKGHEWLGAVKVFEKKVHNGEARKGLSVFRKFLEAKIN</sequence>